<name>A0ABT2VPA4_9ALTE</name>
<keyword evidence="2" id="KW-0328">Glycosyltransferase</keyword>
<dbReference type="EMBL" id="JAOTJC010000008">
    <property type="protein sequence ID" value="MCU7554904.1"/>
    <property type="molecule type" value="Genomic_DNA"/>
</dbReference>
<keyword evidence="5" id="KW-1185">Reference proteome</keyword>
<dbReference type="Gene3D" id="3.90.550.10">
    <property type="entry name" value="Spore Coat Polysaccharide Biosynthesis Protein SpsA, Chain A"/>
    <property type="match status" value="1"/>
</dbReference>
<comment type="caution">
    <text evidence="4">The sequence shown here is derived from an EMBL/GenBank/DDBJ whole genome shotgun (WGS) entry which is preliminary data.</text>
</comment>
<dbReference type="RefSeq" id="WP_262994032.1">
    <property type="nucleotide sequence ID" value="NZ_JAOTJC010000008.1"/>
</dbReference>
<evidence type="ECO:0000313" key="5">
    <source>
        <dbReference type="Proteomes" id="UP001209257"/>
    </source>
</evidence>
<keyword evidence="3" id="KW-0808">Transferase</keyword>
<proteinExistence type="inferred from homology"/>
<evidence type="ECO:0000313" key="4">
    <source>
        <dbReference type="EMBL" id="MCU7554904.1"/>
    </source>
</evidence>
<dbReference type="PANTHER" id="PTHR43179:SF12">
    <property type="entry name" value="GALACTOFURANOSYLTRANSFERASE GLFT2"/>
    <property type="match status" value="1"/>
</dbReference>
<sequence>MIGAVIILYHPDIRHVMKMVEELKQVVKNVALIDNSPVASQFPADEYIDYLHFPDNLGIAEAQNKGIELIAAVGCDRVLILDQDSNITASIVERLADHLKHTTGTGSQVAAVGPMLICEFSNQQVKPRLQKAMSVNNNLAEVKQIIASGMLIPLSAYQVIGPKESALFIDGVDHEWCWRARQKGYKVYQALDVGMPHKQGDARRKILGLTFKQGSPVRLYYQVRNVLLLSRRSYVPGYWKCRHLLALPVRWAVNRWHFPEGKTRGRYFIKGFIDGLKGKAGRVRH</sequence>
<organism evidence="4 5">
    <name type="scientific">Alteromonas salexigens</name>
    <dbReference type="NCBI Taxonomy" id="2982530"/>
    <lineage>
        <taxon>Bacteria</taxon>
        <taxon>Pseudomonadati</taxon>
        <taxon>Pseudomonadota</taxon>
        <taxon>Gammaproteobacteria</taxon>
        <taxon>Alteromonadales</taxon>
        <taxon>Alteromonadaceae</taxon>
        <taxon>Alteromonas/Salinimonas group</taxon>
        <taxon>Alteromonas</taxon>
    </lineage>
</organism>
<dbReference type="Proteomes" id="UP001209257">
    <property type="component" value="Unassembled WGS sequence"/>
</dbReference>
<accession>A0ABT2VPA4</accession>
<evidence type="ECO:0000256" key="3">
    <source>
        <dbReference type="ARBA" id="ARBA00022679"/>
    </source>
</evidence>
<dbReference type="PANTHER" id="PTHR43179">
    <property type="entry name" value="RHAMNOSYLTRANSFERASE WBBL"/>
    <property type="match status" value="1"/>
</dbReference>
<reference evidence="5" key="1">
    <citation type="submission" date="2023-07" db="EMBL/GenBank/DDBJ databases">
        <title>Study on multiphase classification of strain Alteromonas salexigens isolated from the Yellow Sea.</title>
        <authorList>
            <person name="Sun L."/>
        </authorList>
    </citation>
    <scope>NUCLEOTIDE SEQUENCE [LARGE SCALE GENOMIC DNA]</scope>
    <source>
        <strain evidence="5">ASW11-19</strain>
    </source>
</reference>
<comment type="similarity">
    <text evidence="1">Belongs to the glycosyltransferase 2 family.</text>
</comment>
<gene>
    <name evidence="4" type="ORF">OCL06_09860</name>
</gene>
<dbReference type="SUPFAM" id="SSF53448">
    <property type="entry name" value="Nucleotide-diphospho-sugar transferases"/>
    <property type="match status" value="1"/>
</dbReference>
<evidence type="ECO:0000256" key="1">
    <source>
        <dbReference type="ARBA" id="ARBA00006739"/>
    </source>
</evidence>
<dbReference type="CDD" id="cd02526">
    <property type="entry name" value="GT2_RfbF_like"/>
    <property type="match status" value="1"/>
</dbReference>
<protein>
    <submittedName>
        <fullName evidence="4">Glycosyltransferase family 2 protein</fullName>
    </submittedName>
</protein>
<dbReference type="InterPro" id="IPR029044">
    <property type="entry name" value="Nucleotide-diphossugar_trans"/>
</dbReference>
<evidence type="ECO:0000256" key="2">
    <source>
        <dbReference type="ARBA" id="ARBA00022676"/>
    </source>
</evidence>